<name>A0A327QR65_9BACT</name>
<dbReference type="RefSeq" id="WP_111597140.1">
    <property type="nucleotide sequence ID" value="NZ_QLLL01000003.1"/>
</dbReference>
<evidence type="ECO:0000259" key="2">
    <source>
        <dbReference type="Pfam" id="PF06283"/>
    </source>
</evidence>
<keyword evidence="4" id="KW-1185">Reference proteome</keyword>
<dbReference type="InterPro" id="IPR029010">
    <property type="entry name" value="ThuA-like"/>
</dbReference>
<evidence type="ECO:0000256" key="1">
    <source>
        <dbReference type="SAM" id="SignalP"/>
    </source>
</evidence>
<dbReference type="Pfam" id="PF06283">
    <property type="entry name" value="ThuA"/>
    <property type="match status" value="1"/>
</dbReference>
<gene>
    <name evidence="3" type="ORF">LX64_01655</name>
</gene>
<comment type="caution">
    <text evidence="3">The sequence shown here is derived from an EMBL/GenBank/DDBJ whole genome shotgun (WGS) entry which is preliminary data.</text>
</comment>
<keyword evidence="1" id="KW-0732">Signal</keyword>
<dbReference type="InterPro" id="IPR029062">
    <property type="entry name" value="Class_I_gatase-like"/>
</dbReference>
<dbReference type="PROSITE" id="PS51257">
    <property type="entry name" value="PROKAR_LIPOPROTEIN"/>
    <property type="match status" value="1"/>
</dbReference>
<reference evidence="3 4" key="1">
    <citation type="submission" date="2018-06" db="EMBL/GenBank/DDBJ databases">
        <title>Genomic Encyclopedia of Archaeal and Bacterial Type Strains, Phase II (KMG-II): from individual species to whole genera.</title>
        <authorList>
            <person name="Goeker M."/>
        </authorList>
    </citation>
    <scope>NUCLEOTIDE SEQUENCE [LARGE SCALE GENOMIC DNA]</scope>
    <source>
        <strain evidence="3 4">DSM 23857</strain>
    </source>
</reference>
<feature type="domain" description="ThuA-like" evidence="2">
    <location>
        <begin position="31"/>
        <end position="253"/>
    </location>
</feature>
<sequence length="258" mass="29459">MLKKTVVFICLVLLGCTQFSFAQKSKTPVVKALVLYENGGHHLAFSKRAKLWLDSIAQKEHWQLDYFTNTDAINDSSLAKYNLFIQLDYPPYTWKPAAVSAFVDYIDKGKGGWIGLHHATLLGEFDGYAMWPWFHEFMGSIKFKDYIPGFAAGKVVVEKSNHPVMKNLPATFVMENEEWYTYDRSPRPNVEVLAHVDEKSYTPPSTKTMGDHPVIWSNPSKAARNVYIFMGHSPKHFDNAAYTQLLYNAIHWASGQKK</sequence>
<protein>
    <recommendedName>
        <fullName evidence="2">ThuA-like domain-containing protein</fullName>
    </recommendedName>
</protein>
<evidence type="ECO:0000313" key="4">
    <source>
        <dbReference type="Proteomes" id="UP000249547"/>
    </source>
</evidence>
<organism evidence="3 4">
    <name type="scientific">Chitinophaga skermanii</name>
    <dbReference type="NCBI Taxonomy" id="331697"/>
    <lineage>
        <taxon>Bacteria</taxon>
        <taxon>Pseudomonadati</taxon>
        <taxon>Bacteroidota</taxon>
        <taxon>Chitinophagia</taxon>
        <taxon>Chitinophagales</taxon>
        <taxon>Chitinophagaceae</taxon>
        <taxon>Chitinophaga</taxon>
    </lineage>
</organism>
<dbReference type="PANTHER" id="PTHR40469">
    <property type="entry name" value="SECRETED GLYCOSYL HYDROLASE"/>
    <property type="match status" value="1"/>
</dbReference>
<dbReference type="Gene3D" id="3.40.50.880">
    <property type="match status" value="1"/>
</dbReference>
<dbReference type="Proteomes" id="UP000249547">
    <property type="component" value="Unassembled WGS sequence"/>
</dbReference>
<dbReference type="SUPFAM" id="SSF52317">
    <property type="entry name" value="Class I glutamine amidotransferase-like"/>
    <property type="match status" value="1"/>
</dbReference>
<dbReference type="AlphaFoldDB" id="A0A327QR65"/>
<dbReference type="EMBL" id="QLLL01000003">
    <property type="protein sequence ID" value="RAJ06528.1"/>
    <property type="molecule type" value="Genomic_DNA"/>
</dbReference>
<feature type="chain" id="PRO_5016263505" description="ThuA-like domain-containing protein" evidence="1">
    <location>
        <begin position="23"/>
        <end position="258"/>
    </location>
</feature>
<proteinExistence type="predicted"/>
<dbReference type="OrthoDB" id="1117240at2"/>
<evidence type="ECO:0000313" key="3">
    <source>
        <dbReference type="EMBL" id="RAJ06528.1"/>
    </source>
</evidence>
<dbReference type="PANTHER" id="PTHR40469:SF2">
    <property type="entry name" value="GALACTOSE-BINDING DOMAIN-LIKE SUPERFAMILY PROTEIN"/>
    <property type="match status" value="1"/>
</dbReference>
<feature type="signal peptide" evidence="1">
    <location>
        <begin position="1"/>
        <end position="22"/>
    </location>
</feature>
<accession>A0A327QR65</accession>